<sequence length="185" mass="20740">MIKYKLVVSVLILCLLLGVSACGTSKKQSKKENVKTEEISMNQQDTRKDLIMGGSPASTSPVVYIYKMKADYSNLVPVIMDGGRSRIVSYPHPKDLFRGKELCLPTPLVQGYWLDNRGIGPNVAFLTYTYEEYSKLPVAPSMEDLLANIADKYPLLEIHACGRRADYKEIVSELNEKISEGFLQK</sequence>
<dbReference type="RefSeq" id="WP_009131884.1">
    <property type="nucleotide sequence ID" value="NZ_JH992944.1"/>
</dbReference>
<protein>
    <submittedName>
        <fullName evidence="2">Uncharacterized protein</fullName>
    </submittedName>
</protein>
<dbReference type="PATRIC" id="fig|742727.4.peg.4456"/>
<reference evidence="2 3" key="1">
    <citation type="submission" date="2012-09" db="EMBL/GenBank/DDBJ databases">
        <title>The Genome Sequence of Bacteroides oleiciplenus YIT 12058.</title>
        <authorList>
            <consortium name="The Broad Institute Genome Sequencing Platform"/>
            <person name="Earl A."/>
            <person name="Ward D."/>
            <person name="Feldgarden M."/>
            <person name="Gevers D."/>
            <person name="Morotomi M."/>
            <person name="Walker B."/>
            <person name="Young S.K."/>
            <person name="Zeng Q."/>
            <person name="Gargeya S."/>
            <person name="Fitzgerald M."/>
            <person name="Haas B."/>
            <person name="Abouelleil A."/>
            <person name="Alvarado L."/>
            <person name="Arachchi H.M."/>
            <person name="Berlin A.M."/>
            <person name="Chapman S.B."/>
            <person name="Goldberg J."/>
            <person name="Griggs A."/>
            <person name="Gujja S."/>
            <person name="Hansen M."/>
            <person name="Howarth C."/>
            <person name="Imamovic A."/>
            <person name="Larimer J."/>
            <person name="McCowen C."/>
            <person name="Montmayeur A."/>
            <person name="Murphy C."/>
            <person name="Neiman D."/>
            <person name="Pearson M."/>
            <person name="Priest M."/>
            <person name="Roberts A."/>
            <person name="Saif S."/>
            <person name="Shea T."/>
            <person name="Sisk P."/>
            <person name="Sykes S."/>
            <person name="Wortman J."/>
            <person name="Nusbaum C."/>
            <person name="Birren B."/>
        </authorList>
    </citation>
    <scope>NUCLEOTIDE SEQUENCE [LARGE SCALE GENOMIC DNA]</scope>
    <source>
        <strain evidence="2 3">YIT 12058</strain>
    </source>
</reference>
<dbReference type="AlphaFoldDB" id="K9DVN9"/>
<comment type="caution">
    <text evidence="2">The sequence shown here is derived from an EMBL/GenBank/DDBJ whole genome shotgun (WGS) entry which is preliminary data.</text>
</comment>
<evidence type="ECO:0000313" key="2">
    <source>
        <dbReference type="EMBL" id="EKU88528.1"/>
    </source>
</evidence>
<keyword evidence="3" id="KW-1185">Reference proteome</keyword>
<dbReference type="HOGENOM" id="CLU_119042_0_0_10"/>
<dbReference type="EMBL" id="ADLF01000020">
    <property type="protein sequence ID" value="EKU88528.1"/>
    <property type="molecule type" value="Genomic_DNA"/>
</dbReference>
<feature type="signal peptide" evidence="1">
    <location>
        <begin position="1"/>
        <end position="21"/>
    </location>
</feature>
<keyword evidence="1" id="KW-0732">Signal</keyword>
<feature type="chain" id="PRO_5003928460" evidence="1">
    <location>
        <begin position="22"/>
        <end position="185"/>
    </location>
</feature>
<dbReference type="PROSITE" id="PS51257">
    <property type="entry name" value="PROKAR_LIPOPROTEIN"/>
    <property type="match status" value="1"/>
</dbReference>
<accession>K9DVN9</accession>
<dbReference type="STRING" id="742727.HMPREF9447_04368"/>
<organism evidence="2 3">
    <name type="scientific">Bacteroides oleiciplenus YIT 12058</name>
    <dbReference type="NCBI Taxonomy" id="742727"/>
    <lineage>
        <taxon>Bacteria</taxon>
        <taxon>Pseudomonadati</taxon>
        <taxon>Bacteroidota</taxon>
        <taxon>Bacteroidia</taxon>
        <taxon>Bacteroidales</taxon>
        <taxon>Bacteroidaceae</taxon>
        <taxon>Bacteroides</taxon>
    </lineage>
</organism>
<dbReference type="eggNOG" id="ENOG50344MV">
    <property type="taxonomic scope" value="Bacteria"/>
</dbReference>
<dbReference type="Proteomes" id="UP000009872">
    <property type="component" value="Unassembled WGS sequence"/>
</dbReference>
<proteinExistence type="predicted"/>
<evidence type="ECO:0000256" key="1">
    <source>
        <dbReference type="SAM" id="SignalP"/>
    </source>
</evidence>
<dbReference type="OrthoDB" id="1099608at2"/>
<gene>
    <name evidence="2" type="ORF">HMPREF9447_04368</name>
</gene>
<evidence type="ECO:0000313" key="3">
    <source>
        <dbReference type="Proteomes" id="UP000009872"/>
    </source>
</evidence>
<name>K9DVN9_9BACE</name>